<name>A0A1X0IW92_9MYCO</name>
<evidence type="ECO:0000313" key="3">
    <source>
        <dbReference type="Proteomes" id="UP000192434"/>
    </source>
</evidence>
<protein>
    <submittedName>
        <fullName evidence="2">Uncharacterized protein</fullName>
    </submittedName>
</protein>
<dbReference type="AlphaFoldDB" id="A0A1X0IW92"/>
<dbReference type="STRING" id="1578165.BKG68_19695"/>
<proteinExistence type="predicted"/>
<gene>
    <name evidence="2" type="ORF">BST43_18500</name>
</gene>
<evidence type="ECO:0000313" key="2">
    <source>
        <dbReference type="EMBL" id="ORB53324.1"/>
    </source>
</evidence>
<feature type="region of interest" description="Disordered" evidence="1">
    <location>
        <begin position="1"/>
        <end position="24"/>
    </location>
</feature>
<organism evidence="2 3">
    <name type="scientific">Mycobacteroides saopaulense</name>
    <dbReference type="NCBI Taxonomy" id="1578165"/>
    <lineage>
        <taxon>Bacteria</taxon>
        <taxon>Bacillati</taxon>
        <taxon>Actinomycetota</taxon>
        <taxon>Actinomycetes</taxon>
        <taxon>Mycobacteriales</taxon>
        <taxon>Mycobacteriaceae</taxon>
        <taxon>Mycobacteroides</taxon>
    </lineage>
</organism>
<comment type="caution">
    <text evidence="2">The sequence shown here is derived from an EMBL/GenBank/DDBJ whole genome shotgun (WGS) entry which is preliminary data.</text>
</comment>
<dbReference type="EMBL" id="MVII01000025">
    <property type="protein sequence ID" value="ORB53324.1"/>
    <property type="molecule type" value="Genomic_DNA"/>
</dbReference>
<accession>A0A1X0IW92</accession>
<evidence type="ECO:0000256" key="1">
    <source>
        <dbReference type="SAM" id="MobiDB-lite"/>
    </source>
</evidence>
<sequence>MVAESAPAQRPPRPPSPAVDTSTPLGRAVAGFYLAFEAVDDSDRIREAADRMGREHAPEADSRQKYLALAHGITNVEKVRGYVRRTLHEITATAARTAERLVQDSAELPSGLNEAIHAAVRRESTAVCERAVDMINRQTRLVLDLDEVTTTITVDDWLTSHGLRG</sequence>
<reference evidence="2 3" key="1">
    <citation type="submission" date="2016-12" db="EMBL/GenBank/DDBJ databases">
        <title>The new phylogeny of genus Mycobacterium.</title>
        <authorList>
            <person name="Tortoli E."/>
            <person name="Trovato A."/>
            <person name="Cirillo D.M."/>
        </authorList>
    </citation>
    <scope>NUCLEOTIDE SEQUENCE [LARGE SCALE GENOMIC DNA]</scope>
    <source>
        <strain evidence="2 3">CCUG 66554</strain>
    </source>
</reference>
<dbReference type="Proteomes" id="UP000192434">
    <property type="component" value="Unassembled WGS sequence"/>
</dbReference>